<reference evidence="2" key="1">
    <citation type="submission" date="2023-06" db="EMBL/GenBank/DDBJ databases">
        <authorList>
            <consortium name="Lawrence Berkeley National Laboratory"/>
            <person name="Ahrendt S."/>
            <person name="Sahu N."/>
            <person name="Indic B."/>
            <person name="Wong-Bajracharya J."/>
            <person name="Merenyi Z."/>
            <person name="Ke H.-M."/>
            <person name="Monk M."/>
            <person name="Kocsube S."/>
            <person name="Drula E."/>
            <person name="Lipzen A."/>
            <person name="Balint B."/>
            <person name="Henrissat B."/>
            <person name="Andreopoulos B."/>
            <person name="Martin F.M."/>
            <person name="Harder C.B."/>
            <person name="Rigling D."/>
            <person name="Ford K.L."/>
            <person name="Foster G.D."/>
            <person name="Pangilinan J."/>
            <person name="Papanicolaou A."/>
            <person name="Barry K."/>
            <person name="LaButti K."/>
            <person name="Viragh M."/>
            <person name="Koriabine M."/>
            <person name="Yan M."/>
            <person name="Riley R."/>
            <person name="Champramary S."/>
            <person name="Plett K.L."/>
            <person name="Tsai I.J."/>
            <person name="Slot J."/>
            <person name="Sipos G."/>
            <person name="Plett J."/>
            <person name="Nagy L.G."/>
            <person name="Grigoriev I.V."/>
        </authorList>
    </citation>
    <scope>NUCLEOTIDE SEQUENCE</scope>
    <source>
        <strain evidence="2">HWK02</strain>
    </source>
</reference>
<comment type="caution">
    <text evidence="2">The sequence shown here is derived from an EMBL/GenBank/DDBJ whole genome shotgun (WGS) entry which is preliminary data.</text>
</comment>
<proteinExistence type="predicted"/>
<name>A0AA39PJR9_9AGAR</name>
<feature type="region of interest" description="Disordered" evidence="1">
    <location>
        <begin position="30"/>
        <end position="84"/>
    </location>
</feature>
<protein>
    <recommendedName>
        <fullName evidence="4">SAP domain-containing protein</fullName>
    </recommendedName>
</protein>
<evidence type="ECO:0000313" key="3">
    <source>
        <dbReference type="Proteomes" id="UP001175228"/>
    </source>
</evidence>
<dbReference type="AlphaFoldDB" id="A0AA39PJR9"/>
<evidence type="ECO:0000256" key="1">
    <source>
        <dbReference type="SAM" id="MobiDB-lite"/>
    </source>
</evidence>
<evidence type="ECO:0000313" key="2">
    <source>
        <dbReference type="EMBL" id="KAK0485521.1"/>
    </source>
</evidence>
<evidence type="ECO:0008006" key="4">
    <source>
        <dbReference type="Google" id="ProtNLM"/>
    </source>
</evidence>
<dbReference type="Proteomes" id="UP001175228">
    <property type="component" value="Unassembled WGS sequence"/>
</dbReference>
<accession>A0AA39PJR9</accession>
<keyword evidence="3" id="KW-1185">Reference proteome</keyword>
<sequence length="347" mass="38752">MLYHESGSEDGNLMSDVPPHMITLYPLVHDTSDSDDADYIPPCESDADVSDLSGTDCGSDSDDSDFEYLPGNSEDDDSNISDEGSVYDELTSDEEFDPEDNDDDSLDSCKWKRKVQKYKERYLAAKAWCIHLVKELDTAKSHCKMAGMLIKELQLKLNAKRKLKHEGNDQTVHIGSHVITSKEGLAEARKQEAAKEEKARTEVEKIKHWENVSAAVLEACSVGQGRMVIEGSLTSQKVGGLQDIAWNLKIDEKGSKADLLECIKNHFNTNEHLCNDHRFSALFPTWGGKRTRSALELNLHDTQLWPTTPSLPSPSQRHQLTDITNTLIPLATQNPLASFPNHDSFPQ</sequence>
<organism evidence="2 3">
    <name type="scientific">Armillaria luteobubalina</name>
    <dbReference type="NCBI Taxonomy" id="153913"/>
    <lineage>
        <taxon>Eukaryota</taxon>
        <taxon>Fungi</taxon>
        <taxon>Dikarya</taxon>
        <taxon>Basidiomycota</taxon>
        <taxon>Agaricomycotina</taxon>
        <taxon>Agaricomycetes</taxon>
        <taxon>Agaricomycetidae</taxon>
        <taxon>Agaricales</taxon>
        <taxon>Marasmiineae</taxon>
        <taxon>Physalacriaceae</taxon>
        <taxon>Armillaria</taxon>
    </lineage>
</organism>
<gene>
    <name evidence="2" type="ORF">EDD18DRAFT_1360983</name>
</gene>
<dbReference type="EMBL" id="JAUEPU010000050">
    <property type="protein sequence ID" value="KAK0485521.1"/>
    <property type="molecule type" value="Genomic_DNA"/>
</dbReference>